<reference evidence="4" key="2">
    <citation type="submission" date="2013-12" db="EMBL/GenBank/DDBJ databases">
        <authorList>
            <person name="Yu Y."/>
            <person name="Lee S."/>
            <person name="de Baynast K."/>
            <person name="Wissotski M."/>
            <person name="Liu L."/>
            <person name="Talag J."/>
            <person name="Goicoechea J."/>
            <person name="Angelova A."/>
            <person name="Jetty R."/>
            <person name="Kudrna D."/>
            <person name="Golser W."/>
            <person name="Rivera L."/>
            <person name="Zhang J."/>
            <person name="Wing R."/>
        </authorList>
    </citation>
    <scope>NUCLEOTIDE SEQUENCE</scope>
</reference>
<dbReference type="STRING" id="77586.A0A0D9XQ16"/>
<keyword evidence="2" id="KW-0812">Transmembrane</keyword>
<evidence type="ECO:0000313" key="3">
    <source>
        <dbReference type="EnsemblPlants" id="LPERR11G05210.1"/>
    </source>
</evidence>
<dbReference type="Proteomes" id="UP000032180">
    <property type="component" value="Chromosome 11"/>
</dbReference>
<dbReference type="PANTHER" id="PTHR33115">
    <property type="entry name" value="ARM REPEAT SUPERFAMILY PROTEIN"/>
    <property type="match status" value="1"/>
</dbReference>
<evidence type="ECO:0000256" key="1">
    <source>
        <dbReference type="SAM" id="MobiDB-lite"/>
    </source>
</evidence>
<organism evidence="3 4">
    <name type="scientific">Leersia perrieri</name>
    <dbReference type="NCBI Taxonomy" id="77586"/>
    <lineage>
        <taxon>Eukaryota</taxon>
        <taxon>Viridiplantae</taxon>
        <taxon>Streptophyta</taxon>
        <taxon>Embryophyta</taxon>
        <taxon>Tracheophyta</taxon>
        <taxon>Spermatophyta</taxon>
        <taxon>Magnoliopsida</taxon>
        <taxon>Liliopsida</taxon>
        <taxon>Poales</taxon>
        <taxon>Poaceae</taxon>
        <taxon>BOP clade</taxon>
        <taxon>Oryzoideae</taxon>
        <taxon>Oryzeae</taxon>
        <taxon>Oryzinae</taxon>
        <taxon>Leersia</taxon>
    </lineage>
</organism>
<dbReference type="AlphaFoldDB" id="A0A0D9XQ16"/>
<name>A0A0D9XQ16_9ORYZ</name>
<evidence type="ECO:0000256" key="2">
    <source>
        <dbReference type="SAM" id="Phobius"/>
    </source>
</evidence>
<feature type="transmembrane region" description="Helical" evidence="2">
    <location>
        <begin position="94"/>
        <end position="113"/>
    </location>
</feature>
<keyword evidence="2" id="KW-0472">Membrane</keyword>
<dbReference type="Gramene" id="LPERR11G05210.1">
    <property type="protein sequence ID" value="LPERR11G05210.1"/>
    <property type="gene ID" value="LPERR11G05210"/>
</dbReference>
<accession>A0A0D9XQ16</accession>
<dbReference type="HOGENOM" id="CLU_554769_0_0_1"/>
<dbReference type="EnsemblPlants" id="LPERR11G05210.1">
    <property type="protein sequence ID" value="LPERR11G05210.1"/>
    <property type="gene ID" value="LPERR11G05210"/>
</dbReference>
<reference evidence="3 4" key="1">
    <citation type="submission" date="2012-08" db="EMBL/GenBank/DDBJ databases">
        <title>Oryza genome evolution.</title>
        <authorList>
            <person name="Wing R.A."/>
        </authorList>
    </citation>
    <scope>NUCLEOTIDE SEQUENCE</scope>
</reference>
<sequence>MGGSSSGGGLLYPITSRILALTTQGRWAVLVNVPFLIRTVVVYIVFGGLLLFYFVGPYICIVLSSWRLGHRDYAAAINGEASSSLANLTPALDFFYVLVLCQGALYFCLALLINSESWTVTSFCRRNLFRPNWVHAYVRDIREKCARDPTLADERSLFKFTVALLESEEQRLYCTGVMLLNILIKYEAQDLRSAILRSKTKVQKLLETLNASAGCSTETRVVAARLVTDLAASIQLADFPGAIHYVSSLLQPPHYKYGLSVSTKKKVDHIINQLRIRFADWIPIKSLKQRARRNLSLNEHNDIVHRLTGMPDADNNMRCTTLSAKILENLCIHCNEQDKEPLLQKVLAEILKRPTMKASEITTSAPGGNVEICKNSSQGDDVEKQCPNQNGQKTQGKASEQQANDSSKIKDQQAKEDEANFKELQESLLSLTLVIRDKLFSAERFAPMIQEIGPEEISEEAQGYRRQQLSGDAYISEDRQAVLSDCCFSYAP</sequence>
<feature type="compositionally biased region" description="Polar residues" evidence="1">
    <location>
        <begin position="386"/>
        <end position="406"/>
    </location>
</feature>
<proteinExistence type="predicted"/>
<protein>
    <submittedName>
        <fullName evidence="3">Uncharacterized protein</fullName>
    </submittedName>
</protein>
<keyword evidence="2" id="KW-1133">Transmembrane helix</keyword>
<evidence type="ECO:0000313" key="4">
    <source>
        <dbReference type="Proteomes" id="UP000032180"/>
    </source>
</evidence>
<keyword evidence="4" id="KW-1185">Reference proteome</keyword>
<reference evidence="3" key="3">
    <citation type="submission" date="2015-04" db="UniProtKB">
        <authorList>
            <consortium name="EnsemblPlants"/>
        </authorList>
    </citation>
    <scope>IDENTIFICATION</scope>
</reference>
<feature type="transmembrane region" description="Helical" evidence="2">
    <location>
        <begin position="40"/>
        <end position="63"/>
    </location>
</feature>
<dbReference type="PANTHER" id="PTHR33115:SF25">
    <property type="entry name" value="CONDENSIN COMPLEX SUBUNIT 1 C-TERMINAL DOMAIN-CONTAINING PROTEIN"/>
    <property type="match status" value="1"/>
</dbReference>
<feature type="compositionally biased region" description="Basic and acidic residues" evidence="1">
    <location>
        <begin position="407"/>
        <end position="416"/>
    </location>
</feature>
<feature type="region of interest" description="Disordered" evidence="1">
    <location>
        <begin position="361"/>
        <end position="416"/>
    </location>
</feature>